<keyword evidence="3" id="KW-0808">Transferase</keyword>
<organism evidence="3 4">
    <name type="scientific">Desulfuromonas soudanensis</name>
    <dbReference type="NCBI Taxonomy" id="1603606"/>
    <lineage>
        <taxon>Bacteria</taxon>
        <taxon>Pseudomonadati</taxon>
        <taxon>Thermodesulfobacteriota</taxon>
        <taxon>Desulfuromonadia</taxon>
        <taxon>Desulfuromonadales</taxon>
        <taxon>Desulfuromonadaceae</taxon>
        <taxon>Desulfuromonas</taxon>
    </lineage>
</organism>
<dbReference type="PATRIC" id="fig|1603606.3.peg.2247"/>
<dbReference type="Pfam" id="PF13439">
    <property type="entry name" value="Glyco_transf_4"/>
    <property type="match status" value="1"/>
</dbReference>
<dbReference type="PANTHER" id="PTHR12526:SF637">
    <property type="entry name" value="GLYCOSYLTRANSFERASE EPSF-RELATED"/>
    <property type="match status" value="1"/>
</dbReference>
<gene>
    <name evidence="3" type="ORF">DSOUD_2078</name>
</gene>
<sequence length="384" mass="42501">MLRVCHLISGDLWAGAEVMACHLLKQLRALRNIDLTVIVLNEGRLAMELRAAGLSVQVVDESRHSFLQIANAIRKILAQHPPDILHAHRYKENFIAFLISRFYPNVCLIATQHGLPETHDHSVSWSGRLKSKVNFFLLSRFFQKVVAVSGDIRTFLVDNFGFCAAHVAVIHNGIEVPRAVSGKAEDDSFIIGSSGRLFPVKDYPLMIHIAQDLANVGEIRFVLAGDGPERGALEKAIGESCLAERFVLKGHLEDMDSFYQGLDLYLNTSVHEGIPMTILEAMAWGLPVVAPNVGGIPEVIKDGVEGFLLPNRDPGRFAEKCRQLQGDAGLRERMGRAARNKVQSAFSAGAMAQKYEQIYRDLAADASNPRSVLRETEASVEQRR</sequence>
<dbReference type="OrthoDB" id="5490278at2"/>
<protein>
    <submittedName>
        <fullName evidence="3">Glycosyl transferase family 1</fullName>
    </submittedName>
</protein>
<evidence type="ECO:0000259" key="1">
    <source>
        <dbReference type="Pfam" id="PF00534"/>
    </source>
</evidence>
<dbReference type="Proteomes" id="UP000057158">
    <property type="component" value="Chromosome"/>
</dbReference>
<dbReference type="Gene3D" id="3.40.50.2000">
    <property type="entry name" value="Glycogen Phosphorylase B"/>
    <property type="match status" value="2"/>
</dbReference>
<keyword evidence="4" id="KW-1185">Reference proteome</keyword>
<dbReference type="InterPro" id="IPR028098">
    <property type="entry name" value="Glyco_trans_4-like_N"/>
</dbReference>
<dbReference type="SUPFAM" id="SSF53756">
    <property type="entry name" value="UDP-Glycosyltransferase/glycogen phosphorylase"/>
    <property type="match status" value="1"/>
</dbReference>
<reference evidence="3 4" key="1">
    <citation type="submission" date="2015-07" db="EMBL/GenBank/DDBJ databases">
        <title>Isolation and Genomic Characterization of a Novel Halophilic Metal-Reducing Deltaproteobacterium from the Deep Subsurface.</title>
        <authorList>
            <person name="Badalamenti J.P."/>
            <person name="Summers Z.M."/>
            <person name="Gralnick J.A."/>
            <person name="Bond D.R."/>
        </authorList>
    </citation>
    <scope>NUCLEOTIDE SEQUENCE [LARGE SCALE GENOMIC DNA]</scope>
    <source>
        <strain evidence="3 4">WTL</strain>
    </source>
</reference>
<evidence type="ECO:0000313" key="4">
    <source>
        <dbReference type="Proteomes" id="UP000057158"/>
    </source>
</evidence>
<feature type="domain" description="Glycosyl transferase family 1" evidence="1">
    <location>
        <begin position="184"/>
        <end position="340"/>
    </location>
</feature>
<evidence type="ECO:0000259" key="2">
    <source>
        <dbReference type="Pfam" id="PF13439"/>
    </source>
</evidence>
<dbReference type="GO" id="GO:0016757">
    <property type="term" value="F:glycosyltransferase activity"/>
    <property type="evidence" value="ECO:0007669"/>
    <property type="project" value="InterPro"/>
</dbReference>
<accession>A0A0M4DIQ4</accession>
<proteinExistence type="predicted"/>
<dbReference type="InterPro" id="IPR001296">
    <property type="entry name" value="Glyco_trans_1"/>
</dbReference>
<dbReference type="Pfam" id="PF00534">
    <property type="entry name" value="Glycos_transf_1"/>
    <property type="match status" value="1"/>
</dbReference>
<dbReference type="RefSeq" id="WP_082351200.1">
    <property type="nucleotide sequence ID" value="NZ_CP010802.1"/>
</dbReference>
<evidence type="ECO:0000313" key="3">
    <source>
        <dbReference type="EMBL" id="ALC16845.1"/>
    </source>
</evidence>
<dbReference type="PANTHER" id="PTHR12526">
    <property type="entry name" value="GLYCOSYLTRANSFERASE"/>
    <property type="match status" value="1"/>
</dbReference>
<dbReference type="AlphaFoldDB" id="A0A0M4DIQ4"/>
<dbReference type="KEGG" id="des:DSOUD_2078"/>
<dbReference type="EMBL" id="CP010802">
    <property type="protein sequence ID" value="ALC16845.1"/>
    <property type="molecule type" value="Genomic_DNA"/>
</dbReference>
<feature type="domain" description="Glycosyltransferase subfamily 4-like N-terminal" evidence="2">
    <location>
        <begin position="15"/>
        <end position="176"/>
    </location>
</feature>
<dbReference type="STRING" id="1603606.DSOUD_2078"/>
<name>A0A0M4DIQ4_9BACT</name>